<dbReference type="OrthoDB" id="9807558at2"/>
<evidence type="ECO:0000313" key="7">
    <source>
        <dbReference type="Proteomes" id="UP000194440"/>
    </source>
</evidence>
<dbReference type="PROSITE" id="PS51078">
    <property type="entry name" value="ICLR_ED"/>
    <property type="match status" value="1"/>
</dbReference>
<dbReference type="EMBL" id="CP021366">
    <property type="protein sequence ID" value="ART60240.1"/>
    <property type="molecule type" value="Genomic_DNA"/>
</dbReference>
<feature type="domain" description="HTH iclR-type" evidence="4">
    <location>
        <begin position="18"/>
        <end position="79"/>
    </location>
</feature>
<evidence type="ECO:0000256" key="3">
    <source>
        <dbReference type="ARBA" id="ARBA00023163"/>
    </source>
</evidence>
<evidence type="ECO:0000259" key="4">
    <source>
        <dbReference type="PROSITE" id="PS51077"/>
    </source>
</evidence>
<evidence type="ECO:0000256" key="2">
    <source>
        <dbReference type="ARBA" id="ARBA00023125"/>
    </source>
</evidence>
<dbReference type="InterPro" id="IPR050707">
    <property type="entry name" value="HTH_MetabolicPath_Reg"/>
</dbReference>
<dbReference type="PANTHER" id="PTHR30136">
    <property type="entry name" value="HELIX-TURN-HELIX TRANSCRIPTIONAL REGULATOR, ICLR FAMILY"/>
    <property type="match status" value="1"/>
</dbReference>
<dbReference type="Pfam" id="PF01614">
    <property type="entry name" value="IclR_C"/>
    <property type="match status" value="1"/>
</dbReference>
<dbReference type="Gene3D" id="3.30.450.40">
    <property type="match status" value="1"/>
</dbReference>
<dbReference type="InterPro" id="IPR005471">
    <property type="entry name" value="Tscrpt_reg_IclR_N"/>
</dbReference>
<dbReference type="SUPFAM" id="SSF55781">
    <property type="entry name" value="GAF domain-like"/>
    <property type="match status" value="1"/>
</dbReference>
<name>A0A240UGU8_9BURK</name>
<evidence type="ECO:0000313" key="6">
    <source>
        <dbReference type="EMBL" id="ART60240.1"/>
    </source>
</evidence>
<dbReference type="PROSITE" id="PS51077">
    <property type="entry name" value="HTH_ICLR"/>
    <property type="match status" value="1"/>
</dbReference>
<dbReference type="GO" id="GO:0045892">
    <property type="term" value="P:negative regulation of DNA-templated transcription"/>
    <property type="evidence" value="ECO:0007669"/>
    <property type="project" value="TreeGrafter"/>
</dbReference>
<evidence type="ECO:0000259" key="5">
    <source>
        <dbReference type="PROSITE" id="PS51078"/>
    </source>
</evidence>
<dbReference type="KEGG" id="acis:CBP35_02190"/>
<reference evidence="6" key="1">
    <citation type="submission" date="2017-05" db="EMBL/GenBank/DDBJ databases">
        <title>Polyphasic characterization of four soil-derived phenanthrene-degrading Acidovorax strains and proposal of Acidovorax phenanthrenivorans sp. nov.</title>
        <authorList>
            <person name="Singleton D."/>
            <person name="Lee J."/>
            <person name="Dickey A.N."/>
            <person name="Stroud A."/>
            <person name="Scholl E.H."/>
            <person name="Wright F.A."/>
            <person name="Aitken M.D."/>
        </authorList>
    </citation>
    <scope>NUCLEOTIDE SEQUENCE</scope>
    <source>
        <strain evidence="6">P4</strain>
    </source>
</reference>
<dbReference type="AlphaFoldDB" id="A0A240UGU8"/>
<dbReference type="PANTHER" id="PTHR30136:SF39">
    <property type="entry name" value="TRANSCRIPTIONAL REGULATORY PROTEIN"/>
    <property type="match status" value="1"/>
</dbReference>
<protein>
    <submittedName>
        <fullName evidence="6">IclR family transcriptional regulator</fullName>
    </submittedName>
</protein>
<organism evidence="6 7">
    <name type="scientific">Acidovorax carolinensis</name>
    <dbReference type="NCBI Taxonomy" id="553814"/>
    <lineage>
        <taxon>Bacteria</taxon>
        <taxon>Pseudomonadati</taxon>
        <taxon>Pseudomonadota</taxon>
        <taxon>Betaproteobacteria</taxon>
        <taxon>Burkholderiales</taxon>
        <taxon>Comamonadaceae</taxon>
        <taxon>Acidovorax</taxon>
    </lineage>
</organism>
<keyword evidence="3" id="KW-0804">Transcription</keyword>
<dbReference type="SUPFAM" id="SSF46785">
    <property type="entry name" value="Winged helix' DNA-binding domain"/>
    <property type="match status" value="1"/>
</dbReference>
<keyword evidence="1" id="KW-0805">Transcription regulation</keyword>
<dbReference type="InterPro" id="IPR029016">
    <property type="entry name" value="GAF-like_dom_sf"/>
</dbReference>
<dbReference type="InterPro" id="IPR036390">
    <property type="entry name" value="WH_DNA-bd_sf"/>
</dbReference>
<accession>A0A240UGU8</accession>
<sequence>MPTSTRPKAVITHERGATSSVERALRVLRVMSEGGSVRLTDIASAADLDKATALRLLDVMAREGFVKRDAQSKQFTLGPELTVLGAAALRRFDPRPLARPSLMRLAGVFQDTVVLSIRSGVESLCIDVEEGTYPIRANYLTVGSRRPLGVGAGSLALLAAMPDDEREAALETLSGQLERYPRITPALLRERIDQARERGYAVLLDVVVERMGGIGVAILDPEGRPVAALSIASLNDRILTRETALAHALLHEATVCQVRWAEATRAHRRPASPLKETSR</sequence>
<dbReference type="Pfam" id="PF09339">
    <property type="entry name" value="HTH_IclR"/>
    <property type="match status" value="1"/>
</dbReference>
<dbReference type="Proteomes" id="UP000194440">
    <property type="component" value="Chromosome"/>
</dbReference>
<dbReference type="SMART" id="SM00346">
    <property type="entry name" value="HTH_ICLR"/>
    <property type="match status" value="1"/>
</dbReference>
<dbReference type="GO" id="GO:0003700">
    <property type="term" value="F:DNA-binding transcription factor activity"/>
    <property type="evidence" value="ECO:0007669"/>
    <property type="project" value="TreeGrafter"/>
</dbReference>
<dbReference type="RefSeq" id="WP_086928206.1">
    <property type="nucleotide sequence ID" value="NZ_CP021362.1"/>
</dbReference>
<feature type="domain" description="IclR-ED" evidence="5">
    <location>
        <begin position="80"/>
        <end position="279"/>
    </location>
</feature>
<gene>
    <name evidence="6" type="ORF">CBP36_16730</name>
</gene>
<evidence type="ECO:0000256" key="1">
    <source>
        <dbReference type="ARBA" id="ARBA00023015"/>
    </source>
</evidence>
<dbReference type="InterPro" id="IPR036388">
    <property type="entry name" value="WH-like_DNA-bd_sf"/>
</dbReference>
<dbReference type="InterPro" id="IPR014757">
    <property type="entry name" value="Tscrpt_reg_IclR_C"/>
</dbReference>
<dbReference type="KEGG" id="acip:CBP36_16730"/>
<dbReference type="Gene3D" id="1.10.10.10">
    <property type="entry name" value="Winged helix-like DNA-binding domain superfamily/Winged helix DNA-binding domain"/>
    <property type="match status" value="1"/>
</dbReference>
<dbReference type="GO" id="GO:0003677">
    <property type="term" value="F:DNA binding"/>
    <property type="evidence" value="ECO:0007669"/>
    <property type="project" value="UniProtKB-KW"/>
</dbReference>
<proteinExistence type="predicted"/>
<keyword evidence="2" id="KW-0238">DNA-binding</keyword>
<keyword evidence="7" id="KW-1185">Reference proteome</keyword>